<evidence type="ECO:0000313" key="8">
    <source>
        <dbReference type="EMBL" id="ASK62686.1"/>
    </source>
</evidence>
<dbReference type="Pfam" id="PF02803">
    <property type="entry name" value="Thiolase_C"/>
    <property type="match status" value="1"/>
</dbReference>
<sequence>MHRAVIVRAKRTPFGQKNGMLESMQPQELASPLLADLASGFEPELDDVILGNVVGPGGNIARFSALEAGLPLTLPGMTLDRQCSAGLEAIRTACYWIQGHAGSCYIAGGIESASTSPYTKRAQFAPESIGDTDMGIGAENVARNFDISRQMQDEYTLMSYKRSWNAYHKGLTRDEIIPILHMNQDEAFLKRRNIERLVDRAKPIFLNGGTVTAVNSCGIHDGGSAVLVMEETMAKSYGLTPALRFAGSAVSGVHPNSPGIAPVYAIRKILAQHNLSIADIDLFEINEAFASKIAACAKELHIPYEKLNVNGGALTVGHPYAASGSALVTRLFYEAKRNKNYTYVIAAIGSAGGIGVAVLFEVIN</sequence>
<evidence type="ECO:0000256" key="3">
    <source>
        <dbReference type="ARBA" id="ARBA00023315"/>
    </source>
</evidence>
<dbReference type="InterPro" id="IPR020616">
    <property type="entry name" value="Thiolase_N"/>
</dbReference>
<reference evidence="8 9" key="1">
    <citation type="submission" date="2017-07" db="EMBL/GenBank/DDBJ databases">
        <title>Virgibacillus sp. LM2416.</title>
        <authorList>
            <person name="Tak E.J."/>
            <person name="Bae J.-W."/>
        </authorList>
    </citation>
    <scope>NUCLEOTIDE SEQUENCE [LARGE SCALE GENOMIC DNA]</scope>
    <source>
        <strain evidence="8 9">LM2416</strain>
    </source>
</reference>
<evidence type="ECO:0000313" key="9">
    <source>
        <dbReference type="Proteomes" id="UP000198312"/>
    </source>
</evidence>
<dbReference type="GO" id="GO:0003988">
    <property type="term" value="F:acetyl-CoA C-acyltransferase activity"/>
    <property type="evidence" value="ECO:0007669"/>
    <property type="project" value="TreeGrafter"/>
</dbReference>
<keyword evidence="9" id="KW-1185">Reference proteome</keyword>
<evidence type="ECO:0000256" key="5">
    <source>
        <dbReference type="SAM" id="Phobius"/>
    </source>
</evidence>
<feature type="transmembrane region" description="Helical" evidence="5">
    <location>
        <begin position="340"/>
        <end position="360"/>
    </location>
</feature>
<dbReference type="GO" id="GO:0010124">
    <property type="term" value="P:phenylacetate catabolic process"/>
    <property type="evidence" value="ECO:0007669"/>
    <property type="project" value="TreeGrafter"/>
</dbReference>
<keyword evidence="5" id="KW-0812">Transmembrane</keyword>
<dbReference type="KEGG" id="vil:CFK37_11295"/>
<evidence type="ECO:0000256" key="1">
    <source>
        <dbReference type="ARBA" id="ARBA00010982"/>
    </source>
</evidence>
<keyword evidence="5" id="KW-0472">Membrane</keyword>
<dbReference type="AlphaFoldDB" id="A0A220U442"/>
<evidence type="ECO:0000256" key="2">
    <source>
        <dbReference type="ARBA" id="ARBA00022679"/>
    </source>
</evidence>
<comment type="similarity">
    <text evidence="1 4">Belongs to the thiolase-like superfamily. Thiolase family.</text>
</comment>
<dbReference type="EMBL" id="CP022315">
    <property type="protein sequence ID" value="ASK62686.1"/>
    <property type="molecule type" value="Genomic_DNA"/>
</dbReference>
<protein>
    <submittedName>
        <fullName evidence="8">Acetyl-CoA acetyltransferase</fullName>
    </submittedName>
</protein>
<feature type="domain" description="Thiolase N-terminal" evidence="6">
    <location>
        <begin position="5"/>
        <end position="231"/>
    </location>
</feature>
<dbReference type="InterPro" id="IPR050215">
    <property type="entry name" value="Thiolase-like_sf_Thiolase"/>
</dbReference>
<dbReference type="OrthoDB" id="9764892at2"/>
<dbReference type="GO" id="GO:0006635">
    <property type="term" value="P:fatty acid beta-oxidation"/>
    <property type="evidence" value="ECO:0007669"/>
    <property type="project" value="TreeGrafter"/>
</dbReference>
<dbReference type="InterPro" id="IPR020617">
    <property type="entry name" value="Thiolase_C"/>
</dbReference>
<dbReference type="SUPFAM" id="SSF53901">
    <property type="entry name" value="Thiolase-like"/>
    <property type="match status" value="1"/>
</dbReference>
<dbReference type="PIRSF" id="PIRSF000429">
    <property type="entry name" value="Ac-CoA_Ac_transf"/>
    <property type="match status" value="1"/>
</dbReference>
<keyword evidence="5" id="KW-1133">Transmembrane helix</keyword>
<dbReference type="NCBIfam" id="TIGR01930">
    <property type="entry name" value="AcCoA-C-Actrans"/>
    <property type="match status" value="1"/>
</dbReference>
<keyword evidence="3 4" id="KW-0012">Acyltransferase</keyword>
<evidence type="ECO:0000256" key="4">
    <source>
        <dbReference type="RuleBase" id="RU003557"/>
    </source>
</evidence>
<dbReference type="GO" id="GO:0005737">
    <property type="term" value="C:cytoplasm"/>
    <property type="evidence" value="ECO:0007669"/>
    <property type="project" value="UniProtKB-ARBA"/>
</dbReference>
<dbReference type="PANTHER" id="PTHR43853">
    <property type="entry name" value="3-KETOACYL-COA THIOLASE, PEROXISOMAL"/>
    <property type="match status" value="1"/>
</dbReference>
<dbReference type="Gene3D" id="3.40.47.10">
    <property type="match status" value="2"/>
</dbReference>
<dbReference type="PANTHER" id="PTHR43853:SF3">
    <property type="entry name" value="ACETYL-COA C-ACETYLTRANSFERASE YHFS-RELATED"/>
    <property type="match status" value="1"/>
</dbReference>
<dbReference type="Proteomes" id="UP000198312">
    <property type="component" value="Chromosome"/>
</dbReference>
<dbReference type="RefSeq" id="WP_089061945.1">
    <property type="nucleotide sequence ID" value="NZ_CP022315.1"/>
</dbReference>
<dbReference type="InterPro" id="IPR002155">
    <property type="entry name" value="Thiolase"/>
</dbReference>
<dbReference type="Pfam" id="PF00108">
    <property type="entry name" value="Thiolase_N"/>
    <property type="match status" value="1"/>
</dbReference>
<dbReference type="NCBIfam" id="NF005212">
    <property type="entry name" value="PRK06690.1"/>
    <property type="match status" value="1"/>
</dbReference>
<evidence type="ECO:0000259" key="7">
    <source>
        <dbReference type="Pfam" id="PF02803"/>
    </source>
</evidence>
<proteinExistence type="inferred from homology"/>
<dbReference type="InterPro" id="IPR016039">
    <property type="entry name" value="Thiolase-like"/>
</dbReference>
<organism evidence="8 9">
    <name type="scientific">Virgibacillus phasianinus</name>
    <dbReference type="NCBI Taxonomy" id="2017483"/>
    <lineage>
        <taxon>Bacteria</taxon>
        <taxon>Bacillati</taxon>
        <taxon>Bacillota</taxon>
        <taxon>Bacilli</taxon>
        <taxon>Bacillales</taxon>
        <taxon>Bacillaceae</taxon>
        <taxon>Virgibacillus</taxon>
    </lineage>
</organism>
<accession>A0A220U442</accession>
<feature type="domain" description="Thiolase C-terminal" evidence="7">
    <location>
        <begin position="241"/>
        <end position="361"/>
    </location>
</feature>
<dbReference type="CDD" id="cd00751">
    <property type="entry name" value="thiolase"/>
    <property type="match status" value="1"/>
</dbReference>
<evidence type="ECO:0000259" key="6">
    <source>
        <dbReference type="Pfam" id="PF00108"/>
    </source>
</evidence>
<gene>
    <name evidence="8" type="ORF">CFK37_11295</name>
</gene>
<name>A0A220U442_9BACI</name>
<keyword evidence="2 4" id="KW-0808">Transferase</keyword>